<name>A0ABT3WJK4_9PROT</name>
<proteinExistence type="predicted"/>
<sequence length="138" mass="14791">MERTLKNAGVAFVLAFGLLGHALPVRAEGNDDQVNKLMQSMQAVAQQDQEDSSIKSAELNLQLNKRVVAITRNSVGPQSKAAFQKAIRAWMAYQQAMGDAVEISYTEAGGHGGAAAAAHCNIMAAQDLLKVLDQFYGK</sequence>
<evidence type="ECO:0000313" key="2">
    <source>
        <dbReference type="Proteomes" id="UP001165633"/>
    </source>
</evidence>
<evidence type="ECO:0008006" key="3">
    <source>
        <dbReference type="Google" id="ProtNLM"/>
    </source>
</evidence>
<accession>A0ABT3WJK4</accession>
<reference evidence="1" key="1">
    <citation type="submission" date="2022-07" db="EMBL/GenBank/DDBJ databases">
        <title>Bombella genomes.</title>
        <authorList>
            <person name="Harer L."/>
            <person name="Styblova S."/>
            <person name="Ehrmann M."/>
        </authorList>
    </citation>
    <scope>NUCLEOTIDE SEQUENCE</scope>
    <source>
        <strain evidence="1">TMW 2.2559</strain>
    </source>
</reference>
<dbReference type="Proteomes" id="UP001165633">
    <property type="component" value="Unassembled WGS sequence"/>
</dbReference>
<protein>
    <recommendedName>
        <fullName evidence="3">Lysozyme inhibitor LprI N-terminal domain-containing protein</fullName>
    </recommendedName>
</protein>
<dbReference type="RefSeq" id="WP_266127984.1">
    <property type="nucleotide sequence ID" value="NZ_JANIDV010000009.1"/>
</dbReference>
<keyword evidence="2" id="KW-1185">Reference proteome</keyword>
<dbReference type="EMBL" id="JANIDV010000009">
    <property type="protein sequence ID" value="MCX5617006.1"/>
    <property type="molecule type" value="Genomic_DNA"/>
</dbReference>
<gene>
    <name evidence="1" type="ORF">NQF87_08500</name>
</gene>
<organism evidence="1 2">
    <name type="scientific">Bombella dulcis</name>
    <dbReference type="NCBI Taxonomy" id="2967339"/>
    <lineage>
        <taxon>Bacteria</taxon>
        <taxon>Pseudomonadati</taxon>
        <taxon>Pseudomonadota</taxon>
        <taxon>Alphaproteobacteria</taxon>
        <taxon>Acetobacterales</taxon>
        <taxon>Acetobacteraceae</taxon>
        <taxon>Bombella</taxon>
    </lineage>
</organism>
<comment type="caution">
    <text evidence="1">The sequence shown here is derived from an EMBL/GenBank/DDBJ whole genome shotgun (WGS) entry which is preliminary data.</text>
</comment>
<evidence type="ECO:0000313" key="1">
    <source>
        <dbReference type="EMBL" id="MCX5617006.1"/>
    </source>
</evidence>